<evidence type="ECO:0000256" key="3">
    <source>
        <dbReference type="ARBA" id="ARBA00023163"/>
    </source>
</evidence>
<dbReference type="Gene3D" id="1.10.10.10">
    <property type="entry name" value="Winged helix-like DNA-binding domain superfamily/Winged helix DNA-binding domain"/>
    <property type="match status" value="1"/>
</dbReference>
<dbReference type="SUPFAM" id="SSF55781">
    <property type="entry name" value="GAF domain-like"/>
    <property type="match status" value="1"/>
</dbReference>
<proteinExistence type="predicted"/>
<evidence type="ECO:0000256" key="2">
    <source>
        <dbReference type="ARBA" id="ARBA00023125"/>
    </source>
</evidence>
<accession>A0A0W0HFV5</accession>
<dbReference type="SUPFAM" id="SSF46785">
    <property type="entry name" value="Winged helix' DNA-binding domain"/>
    <property type="match status" value="1"/>
</dbReference>
<feature type="domain" description="IclR-ED" evidence="7">
    <location>
        <begin position="69"/>
        <end position="264"/>
    </location>
</feature>
<dbReference type="Gene3D" id="3.30.450.40">
    <property type="match status" value="1"/>
</dbReference>
<dbReference type="AlphaFoldDB" id="A0A0W0HFV5"/>
<dbReference type="InterPro" id="IPR029016">
    <property type="entry name" value="GAF-like_dom_sf"/>
</dbReference>
<evidence type="ECO:0000256" key="5">
    <source>
        <dbReference type="ARBA" id="ARBA00042627"/>
    </source>
</evidence>
<evidence type="ECO:0000256" key="4">
    <source>
        <dbReference type="ARBA" id="ARBA00040379"/>
    </source>
</evidence>
<evidence type="ECO:0000259" key="6">
    <source>
        <dbReference type="PROSITE" id="PS51077"/>
    </source>
</evidence>
<protein>
    <recommendedName>
        <fullName evidence="4">HTH-type transcriptional repressor AllR</fullName>
    </recommendedName>
    <alternativeName>
        <fullName evidence="5">Negative regulator of allantoin and glyoxylate utilization operons</fullName>
    </alternativeName>
</protein>
<dbReference type="PANTHER" id="PTHR30136:SF24">
    <property type="entry name" value="HTH-TYPE TRANSCRIPTIONAL REPRESSOR ALLR"/>
    <property type="match status" value="1"/>
</dbReference>
<evidence type="ECO:0000259" key="7">
    <source>
        <dbReference type="PROSITE" id="PS51078"/>
    </source>
</evidence>
<keyword evidence="3" id="KW-0804">Transcription</keyword>
<dbReference type="InterPro" id="IPR050707">
    <property type="entry name" value="HTH_MetabolicPath_Reg"/>
</dbReference>
<dbReference type="InterPro" id="IPR005471">
    <property type="entry name" value="Tscrpt_reg_IclR_N"/>
</dbReference>
<dbReference type="PROSITE" id="PS51077">
    <property type="entry name" value="HTH_ICLR"/>
    <property type="match status" value="1"/>
</dbReference>
<organism evidence="8 9">
    <name type="scientific">Pseudomonas viridiflava ICMP 13104</name>
    <dbReference type="NCBI Taxonomy" id="1198305"/>
    <lineage>
        <taxon>Bacteria</taxon>
        <taxon>Pseudomonadati</taxon>
        <taxon>Pseudomonadota</taxon>
        <taxon>Gammaproteobacteria</taxon>
        <taxon>Pseudomonadales</taxon>
        <taxon>Pseudomonadaceae</taxon>
        <taxon>Pseudomonas</taxon>
    </lineage>
</organism>
<comment type="caution">
    <text evidence="8">The sequence shown here is derived from an EMBL/GenBank/DDBJ whole genome shotgun (WGS) entry which is preliminary data.</text>
</comment>
<gene>
    <name evidence="8" type="ORF">AO067_13110</name>
</gene>
<dbReference type="GO" id="GO:0003677">
    <property type="term" value="F:DNA binding"/>
    <property type="evidence" value="ECO:0007669"/>
    <property type="project" value="UniProtKB-KW"/>
</dbReference>
<dbReference type="Pfam" id="PF01614">
    <property type="entry name" value="IclR_C"/>
    <property type="match status" value="1"/>
</dbReference>
<dbReference type="PANTHER" id="PTHR30136">
    <property type="entry name" value="HELIX-TURN-HELIX TRANSCRIPTIONAL REGULATOR, ICLR FAMILY"/>
    <property type="match status" value="1"/>
</dbReference>
<dbReference type="Proteomes" id="UP000053048">
    <property type="component" value="Unassembled WGS sequence"/>
</dbReference>
<keyword evidence="1" id="KW-0805">Transcription regulation</keyword>
<dbReference type="InterPro" id="IPR036388">
    <property type="entry name" value="WH-like_DNA-bd_sf"/>
</dbReference>
<dbReference type="Pfam" id="PF09339">
    <property type="entry name" value="HTH_IclR"/>
    <property type="match status" value="1"/>
</dbReference>
<dbReference type="GO" id="GO:0045892">
    <property type="term" value="P:negative regulation of DNA-templated transcription"/>
    <property type="evidence" value="ECO:0007669"/>
    <property type="project" value="TreeGrafter"/>
</dbReference>
<feature type="domain" description="HTH iclR-type" evidence="6">
    <location>
        <begin position="19"/>
        <end position="80"/>
    </location>
</feature>
<dbReference type="InterPro" id="IPR036390">
    <property type="entry name" value="WH_DNA-bd_sf"/>
</dbReference>
<dbReference type="EMBL" id="LKEJ01000146">
    <property type="protein sequence ID" value="KTB59745.1"/>
    <property type="molecule type" value="Genomic_DNA"/>
</dbReference>
<evidence type="ECO:0000313" key="9">
    <source>
        <dbReference type="Proteomes" id="UP000053048"/>
    </source>
</evidence>
<reference evidence="8 9" key="1">
    <citation type="submission" date="2015-09" db="EMBL/GenBank/DDBJ databases">
        <title>Genome sequence of ICMP 13104.</title>
        <authorList>
            <person name="Visnovsky S."/>
            <person name="Lu A."/>
            <person name="Panda P."/>
            <person name="Pitman A."/>
        </authorList>
    </citation>
    <scope>NUCLEOTIDE SEQUENCE [LARGE SCALE GENOMIC DNA]</scope>
    <source>
        <strain evidence="8 9">ICMP 13104</strain>
    </source>
</reference>
<keyword evidence="9" id="KW-1185">Reference proteome</keyword>
<dbReference type="InterPro" id="IPR014757">
    <property type="entry name" value="Tscrpt_reg_IclR_C"/>
</dbReference>
<sequence>MENIKPPQQLHEQSADVKGSSLERMLRVLDLFTAEKPIWAVDDMGGALGFTRSTVYRYVRELADADLLFQVEAGRYALGARIITWDRQLRLSDPLVRASQALEASFPRWTEQQAWLICRLFKDQVVCIHQYGDLLSEVSYSRGTPRPLFLGATSKVILANMTSRQHSQLFLDNPDAVRASNLGQSWEQFRRSLQQLRRQGYVASAGEVDNGVYGLAAPIFDHDGKVVGSISCVRPIQDRDSAQEDVQGQQILALAQNLSQLMTALANSPPHQG</sequence>
<dbReference type="PROSITE" id="PS51078">
    <property type="entry name" value="ICLR_ED"/>
    <property type="match status" value="1"/>
</dbReference>
<evidence type="ECO:0000313" key="8">
    <source>
        <dbReference type="EMBL" id="KTB59745.1"/>
    </source>
</evidence>
<keyword evidence="2" id="KW-0238">DNA-binding</keyword>
<dbReference type="GO" id="GO:0003700">
    <property type="term" value="F:DNA-binding transcription factor activity"/>
    <property type="evidence" value="ECO:0007669"/>
    <property type="project" value="TreeGrafter"/>
</dbReference>
<name>A0A0W0HFV5_PSEVI</name>
<evidence type="ECO:0000256" key="1">
    <source>
        <dbReference type="ARBA" id="ARBA00023015"/>
    </source>
</evidence>